<accession>A0AAX2BNY4</accession>
<protein>
    <submittedName>
        <fullName evidence="1">Uncharacterized protein</fullName>
    </submittedName>
</protein>
<dbReference type="AlphaFoldDB" id="A0AAX2BNY4"/>
<dbReference type="Proteomes" id="UP000245995">
    <property type="component" value="Chromosome CITRO92"/>
</dbReference>
<proteinExistence type="predicted"/>
<evidence type="ECO:0000313" key="2">
    <source>
        <dbReference type="Proteomes" id="UP000245995"/>
    </source>
</evidence>
<sequence>MNKWLSLFTVVAFNLLPLKAGFALVLPTWWVSQTVGNATSVILPEGG</sequence>
<dbReference type="EMBL" id="LT556085">
    <property type="protein sequence ID" value="SBA20562.1"/>
    <property type="molecule type" value="Genomic_DNA"/>
</dbReference>
<organism evidence="1 2">
    <name type="scientific">Citrobacter amalonaticus</name>
    <dbReference type="NCBI Taxonomy" id="35703"/>
    <lineage>
        <taxon>Bacteria</taxon>
        <taxon>Pseudomonadati</taxon>
        <taxon>Pseudomonadota</taxon>
        <taxon>Gammaproteobacteria</taxon>
        <taxon>Enterobacterales</taxon>
        <taxon>Enterobacteriaceae</taxon>
        <taxon>Citrobacter</taxon>
    </lineage>
</organism>
<name>A0AAX2BNY4_CITAM</name>
<reference evidence="1 2" key="1">
    <citation type="submission" date="2016-04" db="EMBL/GenBank/DDBJ databases">
        <authorList>
            <person name="Regsiter A."/>
            <person name="William W."/>
        </authorList>
    </citation>
    <scope>NUCLEOTIDE SEQUENCE [LARGE SCALE GENOMIC DNA]</scope>
    <source>
        <strain evidence="1 2">92</strain>
    </source>
</reference>
<evidence type="ECO:0000313" key="1">
    <source>
        <dbReference type="EMBL" id="SBA20562.1"/>
    </source>
</evidence>
<gene>
    <name evidence="1" type="ORF">CITRO92_4194</name>
</gene>